<dbReference type="PROSITE" id="PS50095">
    <property type="entry name" value="PLAT"/>
    <property type="match status" value="2"/>
</dbReference>
<evidence type="ECO:0000256" key="1">
    <source>
        <dbReference type="PROSITE-ProRule" id="PRU00152"/>
    </source>
</evidence>
<dbReference type="Pfam" id="PF03607">
    <property type="entry name" value="DCX"/>
    <property type="match status" value="1"/>
</dbReference>
<feature type="compositionally biased region" description="Acidic residues" evidence="2">
    <location>
        <begin position="490"/>
        <end position="502"/>
    </location>
</feature>
<feature type="domain" description="PLAT" evidence="3">
    <location>
        <begin position="840"/>
        <end position="955"/>
    </location>
</feature>
<feature type="compositionally biased region" description="Basic residues" evidence="2">
    <location>
        <begin position="1116"/>
        <end position="1128"/>
    </location>
</feature>
<dbReference type="Pfam" id="PF00612">
    <property type="entry name" value="IQ"/>
    <property type="match status" value="2"/>
</dbReference>
<dbReference type="PANTHER" id="PTHR45901">
    <property type="entry name" value="PROTEIN CBG12474"/>
    <property type="match status" value="1"/>
</dbReference>
<sequence length="1384" mass="155543">MMYSMSGFRPMALPNVPDPVNGMIRTYDNNRRTYSRPFSAKTVFFYKDGDEHFTGVRLPVSKNRYRTIDSLLDDLNSTLYLPYGVRRLTTPMGRTNIEDLEQLQHMGKYVATSSKFPRGINLSALERFAKARQAAHAKLSRETEGGQSYWVPTSPSYKTKLRMTRSLGLNYVPSKQIFFVLNGTSKMYRTLLNPSKMPPMDKILSDVSEGLGIAIHRIFTFDGKRVYHGNELIAIEPPKVLAVPRHSKPIIQEQRRFLPPINSGRQGTFTKRVSGKTTTTTRTTLTSLTASTSSQKSDPENLVEKPRSSIRKNLRRTTGAPKKKKIEPVRVGRKLVGAAAAAVGGAAAGGVVLPKMTQQRRSGDETDSGKATSAASSRDKGPPIEEDEDSSDYPDRRDDVTLTPDSRNAALIREEHEERHHQKVHQERREEDLILDDDDDIDQNRRGTAHTELESRQSSSEEDQPDTEEEFADGEEEHAPNGVDHQGQHEEEDNEREEEDDDHQVHEEDQQRHGSAHHKAATVIQAHVRGHLVRKKIGDSNESEEESEQSSSEEEQPDTDDEETGITAIPEEEEEEAKEPNNNEENDDTYEISHTPRPINAPPIPPPPGTASSDEEVEYGSAHYRAATVIQKHVRGHLTRKAIGFKRHPYALADKNEGHMPNTPPPEEPHTDAPDLEIIERDDSPNHSTQSEPIMTESGQMTYSITVHTGNRWGADSEVDLFMTIIGDVRMSEKIVLVDNEMRTPKHRQNQLDTFHTTQAHLGTLQKIIVGHDVKGYGAGIFIDHILITENNVDGRQFVFYINKWFDSGQVDGKLVRTIPLSALYFISSIHSAMQMQSQGRWEFVLHNGFPNGEGGTTSNLRFYGFGSSGVSITTVGNDTSLQRVPSASLIQVDFGNIGELLKVRIEIDGEGASPDYYLEYVEMLDLDTEEKLCVRVANWLDFTGTRTKKPQRFRELALFRSGSGKFLQNYHYEGRVSIGDTSLLSSRMMEAQLVGDLSDSGVFPLVAGKDEKKGDYTFKVECVDLGRIQYLKIYPDFTETGREIFDGLSLLQGIWEKHGLGDIPVGEGLIANSSWVRQSTHDPYRFVLNQSHVHDWEFDEEENEEEEGEKQREKKERRKKGVRRQYKRMASNSIKSLLTRKKKDEEEPVVEDDWLLSMHLEGSPSPPRVTLVAESKDYDMDVVETTDEDPPGILHFGLRHAPSVGLVDKLRVWCTNDEGDVTPLHIKKMRLVNRANNEQLHYPAATAAPSLDAVIEFPAVYPDMAPRTSLTYTVALETVDVSVDPFIAYLKVSGSDSNTGFRPLNGVKWKEGERFEVAFEAVDVGTPSSIELRLEPIEKDAALIRWSGNAMVAASDSEQQYTIDGEMTISSPSVAVKKKLRPY</sequence>
<dbReference type="Gene3D" id="2.60.60.20">
    <property type="entry name" value="PLAT/LH2 domain"/>
    <property type="match status" value="2"/>
</dbReference>
<feature type="compositionally biased region" description="Acidic residues" evidence="2">
    <location>
        <begin position="460"/>
        <end position="476"/>
    </location>
</feature>
<evidence type="ECO:0000256" key="2">
    <source>
        <dbReference type="SAM" id="MobiDB-lite"/>
    </source>
</evidence>
<keyword evidence="6" id="KW-1185">Reference proteome</keyword>
<feature type="compositionally biased region" description="Basic and acidic residues" evidence="2">
    <location>
        <begin position="503"/>
        <end position="512"/>
    </location>
</feature>
<feature type="region of interest" description="Disordered" evidence="2">
    <location>
        <begin position="354"/>
        <end position="618"/>
    </location>
</feature>
<evidence type="ECO:0008006" key="7">
    <source>
        <dbReference type="Google" id="ProtNLM"/>
    </source>
</evidence>
<dbReference type="SMART" id="SM00537">
    <property type="entry name" value="DCX"/>
    <property type="match status" value="2"/>
</dbReference>
<feature type="region of interest" description="Disordered" evidence="2">
    <location>
        <begin position="261"/>
        <end position="326"/>
    </location>
</feature>
<dbReference type="PANTHER" id="PTHR45901:SF7">
    <property type="entry name" value="OXYGEN-REGULATED PROTEIN 1"/>
    <property type="match status" value="1"/>
</dbReference>
<dbReference type="InterPro" id="IPR003533">
    <property type="entry name" value="Doublecortin_dom"/>
</dbReference>
<protein>
    <recommendedName>
        <fullName evidence="7">Doublecortin domain-containing protein</fullName>
    </recommendedName>
</protein>
<dbReference type="CDD" id="cd23767">
    <property type="entry name" value="IQCD"/>
    <property type="match status" value="2"/>
</dbReference>
<dbReference type="Proteomes" id="UP001328107">
    <property type="component" value="Unassembled WGS sequence"/>
</dbReference>
<feature type="compositionally biased region" description="Acidic residues" evidence="2">
    <location>
        <begin position="541"/>
        <end position="590"/>
    </location>
</feature>
<name>A0AAN5CZ41_9BILA</name>
<feature type="domain" description="PLAT" evidence="3">
    <location>
        <begin position="701"/>
        <end position="820"/>
    </location>
</feature>
<dbReference type="InterPro" id="IPR001024">
    <property type="entry name" value="PLAT/LH2_dom"/>
</dbReference>
<dbReference type="InterPro" id="IPR000048">
    <property type="entry name" value="IQ_motif_EF-hand-BS"/>
</dbReference>
<dbReference type="InterPro" id="IPR036572">
    <property type="entry name" value="Doublecortin_dom_sf"/>
</dbReference>
<dbReference type="PROSITE" id="PS50309">
    <property type="entry name" value="DC"/>
    <property type="match status" value="1"/>
</dbReference>
<feature type="compositionally biased region" description="Basic residues" evidence="2">
    <location>
        <begin position="308"/>
        <end position="325"/>
    </location>
</feature>
<feature type="domain" description="Doublecortin" evidence="4">
    <location>
        <begin position="41"/>
        <end position="123"/>
    </location>
</feature>
<proteinExistence type="predicted"/>
<feature type="compositionally biased region" description="Pro residues" evidence="2">
    <location>
        <begin position="599"/>
        <end position="609"/>
    </location>
</feature>
<reference evidence="6" key="1">
    <citation type="submission" date="2022-10" db="EMBL/GenBank/DDBJ databases">
        <title>Genome assembly of Pristionchus species.</title>
        <authorList>
            <person name="Yoshida K."/>
            <person name="Sommer R.J."/>
        </authorList>
    </citation>
    <scope>NUCLEOTIDE SEQUENCE [LARGE SCALE GENOMIC DNA]</scope>
    <source>
        <strain evidence="6">RS5460</strain>
    </source>
</reference>
<dbReference type="InterPro" id="IPR052970">
    <property type="entry name" value="Inner_ear_hair_cell_LOXHD"/>
</dbReference>
<dbReference type="SMART" id="SM00015">
    <property type="entry name" value="IQ"/>
    <property type="match status" value="2"/>
</dbReference>
<dbReference type="Gene3D" id="3.10.20.230">
    <property type="entry name" value="Doublecortin domain"/>
    <property type="match status" value="2"/>
</dbReference>
<dbReference type="InterPro" id="IPR036392">
    <property type="entry name" value="PLAT/LH2_dom_sf"/>
</dbReference>
<feature type="compositionally biased region" description="Basic and acidic residues" evidence="2">
    <location>
        <begin position="297"/>
        <end position="307"/>
    </location>
</feature>
<feature type="compositionally biased region" description="Low complexity" evidence="2">
    <location>
        <begin position="268"/>
        <end position="294"/>
    </location>
</feature>
<feature type="compositionally biased region" description="Basic and acidic residues" evidence="2">
    <location>
        <begin position="442"/>
        <end position="455"/>
    </location>
</feature>
<evidence type="ECO:0000259" key="3">
    <source>
        <dbReference type="PROSITE" id="PS50095"/>
    </source>
</evidence>
<dbReference type="SUPFAM" id="SSF89837">
    <property type="entry name" value="Doublecortin (DC)"/>
    <property type="match status" value="2"/>
</dbReference>
<feature type="region of interest" description="Disordered" evidence="2">
    <location>
        <begin position="1099"/>
        <end position="1128"/>
    </location>
</feature>
<feature type="compositionally biased region" description="Basic and acidic residues" evidence="2">
    <location>
        <begin position="412"/>
        <end position="432"/>
    </location>
</feature>
<dbReference type="SUPFAM" id="SSF49723">
    <property type="entry name" value="Lipase/lipooxygenase domain (PLAT/LH2 domain)"/>
    <property type="match status" value="2"/>
</dbReference>
<accession>A0AAN5CZ41</accession>
<dbReference type="EMBL" id="BTRK01000005">
    <property type="protein sequence ID" value="GMR52764.1"/>
    <property type="molecule type" value="Genomic_DNA"/>
</dbReference>
<dbReference type="Gene3D" id="1.20.5.190">
    <property type="match status" value="1"/>
</dbReference>
<evidence type="ECO:0000259" key="4">
    <source>
        <dbReference type="PROSITE" id="PS50309"/>
    </source>
</evidence>
<evidence type="ECO:0000313" key="5">
    <source>
        <dbReference type="EMBL" id="GMR52764.1"/>
    </source>
</evidence>
<gene>
    <name evidence="5" type="ORF">PMAYCL1PPCAC_22959</name>
</gene>
<comment type="caution">
    <text evidence="5">The sequence shown here is derived from an EMBL/GenBank/DDBJ whole genome shotgun (WGS) entry which is preliminary data.</text>
</comment>
<dbReference type="Pfam" id="PF01477">
    <property type="entry name" value="PLAT"/>
    <property type="match status" value="1"/>
</dbReference>
<dbReference type="PROSITE" id="PS50096">
    <property type="entry name" value="IQ"/>
    <property type="match status" value="2"/>
</dbReference>
<comment type="caution">
    <text evidence="1">Lacks conserved residue(s) required for the propagation of feature annotation.</text>
</comment>
<feature type="region of interest" description="Disordered" evidence="2">
    <location>
        <begin position="654"/>
        <end position="673"/>
    </location>
</feature>
<organism evidence="5 6">
    <name type="scientific">Pristionchus mayeri</name>
    <dbReference type="NCBI Taxonomy" id="1317129"/>
    <lineage>
        <taxon>Eukaryota</taxon>
        <taxon>Metazoa</taxon>
        <taxon>Ecdysozoa</taxon>
        <taxon>Nematoda</taxon>
        <taxon>Chromadorea</taxon>
        <taxon>Rhabditida</taxon>
        <taxon>Rhabditina</taxon>
        <taxon>Diplogasteromorpha</taxon>
        <taxon>Diplogasteroidea</taxon>
        <taxon>Neodiplogasteridae</taxon>
        <taxon>Pristionchus</taxon>
    </lineage>
</organism>
<dbReference type="GO" id="GO:0035556">
    <property type="term" value="P:intracellular signal transduction"/>
    <property type="evidence" value="ECO:0007669"/>
    <property type="project" value="InterPro"/>
</dbReference>
<feature type="compositionally biased region" description="Acidic residues" evidence="2">
    <location>
        <begin position="1099"/>
        <end position="1109"/>
    </location>
</feature>
<evidence type="ECO:0000313" key="6">
    <source>
        <dbReference type="Proteomes" id="UP001328107"/>
    </source>
</evidence>